<feature type="chain" id="PRO_5047508529" evidence="10">
    <location>
        <begin position="26"/>
        <end position="1005"/>
    </location>
</feature>
<dbReference type="InterPro" id="IPR008969">
    <property type="entry name" value="CarboxyPept-like_regulatory"/>
</dbReference>
<evidence type="ECO:0000256" key="8">
    <source>
        <dbReference type="PROSITE-ProRule" id="PRU01360"/>
    </source>
</evidence>
<dbReference type="Gene3D" id="2.170.130.10">
    <property type="entry name" value="TonB-dependent receptor, plug domain"/>
    <property type="match status" value="1"/>
</dbReference>
<feature type="domain" description="TonB-dependent receptor plug" evidence="12">
    <location>
        <begin position="126"/>
        <end position="241"/>
    </location>
</feature>
<gene>
    <name evidence="13" type="ORF">MWH26_05820</name>
</gene>
<comment type="subcellular location">
    <subcellularLocation>
        <location evidence="1 8">Cell outer membrane</location>
        <topology evidence="1 8">Multi-pass membrane protein</topology>
    </subcellularLocation>
</comment>
<dbReference type="InterPro" id="IPR023997">
    <property type="entry name" value="TonB-dep_OMP_SusC/RagA_CS"/>
</dbReference>
<dbReference type="NCBIfam" id="TIGR04057">
    <property type="entry name" value="SusC_RagA_signa"/>
    <property type="match status" value="1"/>
</dbReference>
<dbReference type="InterPro" id="IPR000531">
    <property type="entry name" value="Beta-barrel_TonB"/>
</dbReference>
<dbReference type="SUPFAM" id="SSF56935">
    <property type="entry name" value="Porins"/>
    <property type="match status" value="1"/>
</dbReference>
<feature type="signal peptide" evidence="10">
    <location>
        <begin position="1"/>
        <end position="25"/>
    </location>
</feature>
<dbReference type="Proteomes" id="UP000829647">
    <property type="component" value="Chromosome"/>
</dbReference>
<dbReference type="NCBIfam" id="TIGR04056">
    <property type="entry name" value="OMP_RagA_SusC"/>
    <property type="match status" value="1"/>
</dbReference>
<keyword evidence="6 8" id="KW-0472">Membrane</keyword>
<dbReference type="RefSeq" id="WP_247976451.1">
    <property type="nucleotide sequence ID" value="NZ_CP095848.1"/>
</dbReference>
<dbReference type="InterPro" id="IPR012910">
    <property type="entry name" value="Plug_dom"/>
</dbReference>
<evidence type="ECO:0000256" key="6">
    <source>
        <dbReference type="ARBA" id="ARBA00023136"/>
    </source>
</evidence>
<dbReference type="PROSITE" id="PS52016">
    <property type="entry name" value="TONB_DEPENDENT_REC_3"/>
    <property type="match status" value="1"/>
</dbReference>
<evidence type="ECO:0000256" key="4">
    <source>
        <dbReference type="ARBA" id="ARBA00022692"/>
    </source>
</evidence>
<dbReference type="Pfam" id="PF13715">
    <property type="entry name" value="CarbopepD_reg_2"/>
    <property type="match status" value="1"/>
</dbReference>
<dbReference type="InterPro" id="IPR037066">
    <property type="entry name" value="Plug_dom_sf"/>
</dbReference>
<dbReference type="InterPro" id="IPR036942">
    <property type="entry name" value="Beta-barrel_TonB_sf"/>
</dbReference>
<keyword evidence="5 9" id="KW-0798">TonB box</keyword>
<protein>
    <submittedName>
        <fullName evidence="13">SusC/RagA family TonB-linked outer membrane protein</fullName>
    </submittedName>
</protein>
<accession>A0ABY4JC73</accession>
<evidence type="ECO:0000256" key="5">
    <source>
        <dbReference type="ARBA" id="ARBA00023077"/>
    </source>
</evidence>
<organism evidence="13 14">
    <name type="scientific">Hymenobacter sublimis</name>
    <dbReference type="NCBI Taxonomy" id="2933777"/>
    <lineage>
        <taxon>Bacteria</taxon>
        <taxon>Pseudomonadati</taxon>
        <taxon>Bacteroidota</taxon>
        <taxon>Cytophagia</taxon>
        <taxon>Cytophagales</taxon>
        <taxon>Hymenobacteraceae</taxon>
        <taxon>Hymenobacter</taxon>
    </lineage>
</organism>
<dbReference type="InterPro" id="IPR023996">
    <property type="entry name" value="TonB-dep_OMP_SusC/RagA"/>
</dbReference>
<evidence type="ECO:0000256" key="1">
    <source>
        <dbReference type="ARBA" id="ARBA00004571"/>
    </source>
</evidence>
<dbReference type="Pfam" id="PF07715">
    <property type="entry name" value="Plug"/>
    <property type="match status" value="1"/>
</dbReference>
<evidence type="ECO:0000256" key="3">
    <source>
        <dbReference type="ARBA" id="ARBA00022452"/>
    </source>
</evidence>
<keyword evidence="14" id="KW-1185">Reference proteome</keyword>
<feature type="domain" description="TonB-dependent receptor-like beta-barrel" evidence="11">
    <location>
        <begin position="391"/>
        <end position="969"/>
    </location>
</feature>
<comment type="similarity">
    <text evidence="8 9">Belongs to the TonB-dependent receptor family.</text>
</comment>
<keyword evidence="7 8" id="KW-0998">Cell outer membrane</keyword>
<keyword evidence="3 8" id="KW-1134">Transmembrane beta strand</keyword>
<keyword evidence="4 8" id="KW-0812">Transmembrane</keyword>
<evidence type="ECO:0000256" key="10">
    <source>
        <dbReference type="SAM" id="SignalP"/>
    </source>
</evidence>
<dbReference type="SUPFAM" id="SSF49464">
    <property type="entry name" value="Carboxypeptidase regulatory domain-like"/>
    <property type="match status" value="1"/>
</dbReference>
<dbReference type="Gene3D" id="2.60.40.1120">
    <property type="entry name" value="Carboxypeptidase-like, regulatory domain"/>
    <property type="match status" value="1"/>
</dbReference>
<dbReference type="Pfam" id="PF00593">
    <property type="entry name" value="TonB_dep_Rec_b-barrel"/>
    <property type="match status" value="1"/>
</dbReference>
<keyword evidence="2 8" id="KW-0813">Transport</keyword>
<evidence type="ECO:0000256" key="7">
    <source>
        <dbReference type="ARBA" id="ARBA00023237"/>
    </source>
</evidence>
<dbReference type="Gene3D" id="2.40.170.20">
    <property type="entry name" value="TonB-dependent receptor, beta-barrel domain"/>
    <property type="match status" value="1"/>
</dbReference>
<dbReference type="InterPro" id="IPR039426">
    <property type="entry name" value="TonB-dep_rcpt-like"/>
</dbReference>
<evidence type="ECO:0000256" key="9">
    <source>
        <dbReference type="RuleBase" id="RU003357"/>
    </source>
</evidence>
<evidence type="ECO:0000313" key="14">
    <source>
        <dbReference type="Proteomes" id="UP000829647"/>
    </source>
</evidence>
<evidence type="ECO:0000259" key="11">
    <source>
        <dbReference type="Pfam" id="PF00593"/>
    </source>
</evidence>
<dbReference type="EMBL" id="CP095848">
    <property type="protein sequence ID" value="UPL50423.1"/>
    <property type="molecule type" value="Genomic_DNA"/>
</dbReference>
<evidence type="ECO:0000313" key="13">
    <source>
        <dbReference type="EMBL" id="UPL50423.1"/>
    </source>
</evidence>
<sequence>MKHPYLAKLALPLLCAGVSVSSAYAQGIGTVSGRVLDEKGEGMPGVTVLIEGTSLGGSTNSDGSFSIQNVPSGPHTLVMSFVGYTTKRQPINVTAGQNTAVENLSLAENTTLLNEAVVIGYGTQRKQDLTGAVEQVSERQFVKGQVTNPEQLVQGKVAGLQVTTGGGAPGAGSSIRIRGGSSLTASNDPLIVIDGVPVDNRGLSGTSNPLSLINPNDIESISVLKDASSTAIYGSRASNGVILITTKKGLQGEKLRVNVSSQNSVSKARNEVDVLNASELRAVVASIGNAQQKTLVGNASTNWQNEIFRTAQTTDNNVSISGSAGKVPFRVSGGYLDQEGLLLRNDLKRYTGSVGLNPVLLDGSLRVNVNVKGSIVDNNFSNQGAVGAAVYANPTFPVYNGSIYGGYTEVLDPNNPSNLNTLATRNPLGLINQRRDRSTVKRSIGNIQLDYKLPFLEGLSANLNLGYDIQRGRGTVFVPVQAASDFNRVVTVNGATVGQGGVNNEYAQDKNNKLLEAYLSYGRQFGVGRLDLLAGHSYQSFEDKNYVFADRIASGEVYTAAPTLLNGQNFRDPRYVLVSFFGRANYNINDKYLLTATMRADGSSRFLESNRWGYFPSAAAAWRIKGEDFLKNSTAISELKLRVGYGQTGQQDIGDIYPYLARYTPSEASAQYQFGDEFTNTLRAAAYDRNIKWETSTTYNAGLDYGFLDGRISGAIDVYHRKTDDLLNNVFIPALANLSNKLTTNVGSLENNGIEGSVNVDVVRGEKLNWTLNANATAYRVKITQLTNASDPSYLGDETGGISGGVGNNIQINSVGYQPNAFYVFQQVYGADGKPLEGVYVDRNGDGVVNVNDRYRYQSPAPRVSLGFGSNLNYGKASLAFTLRSNIDNYVYNNVRSQAFFPVGASNGVLGNFNRELLVSNFTTSQLQSDYYIENASFLRMENLTVGYNLGSIYNDKANVNLSFAVQNLFVITDYKGLDPEIFGGIDNNIYPRPRTFTLGLNIGF</sequence>
<evidence type="ECO:0000256" key="2">
    <source>
        <dbReference type="ARBA" id="ARBA00022448"/>
    </source>
</evidence>
<reference evidence="13 14" key="1">
    <citation type="submission" date="2022-04" db="EMBL/GenBank/DDBJ databases">
        <title>Hymenobacter sp. isolated from the air.</title>
        <authorList>
            <person name="Won M."/>
            <person name="Lee C.-M."/>
            <person name="Woen H.-Y."/>
            <person name="Kwon S.-W."/>
        </authorList>
    </citation>
    <scope>NUCLEOTIDE SEQUENCE [LARGE SCALE GENOMIC DNA]</scope>
    <source>
        <strain evidence="14">5516 S-25</strain>
    </source>
</reference>
<name>A0ABY4JC73_9BACT</name>
<evidence type="ECO:0000259" key="12">
    <source>
        <dbReference type="Pfam" id="PF07715"/>
    </source>
</evidence>
<proteinExistence type="inferred from homology"/>
<keyword evidence="10" id="KW-0732">Signal</keyword>